<dbReference type="PANTHER" id="PTHR10587">
    <property type="entry name" value="GLYCOSYL TRANSFERASE-RELATED"/>
    <property type="match status" value="1"/>
</dbReference>
<organism evidence="5 6">
    <name type="scientific">Knoellia remsis</name>
    <dbReference type="NCBI Taxonomy" id="407159"/>
    <lineage>
        <taxon>Bacteria</taxon>
        <taxon>Bacillati</taxon>
        <taxon>Actinomycetota</taxon>
        <taxon>Actinomycetes</taxon>
        <taxon>Micrococcales</taxon>
        <taxon>Intrasporangiaceae</taxon>
        <taxon>Knoellia</taxon>
    </lineage>
</organism>
<dbReference type="SUPFAM" id="SSF88713">
    <property type="entry name" value="Glycoside hydrolase/deacetylase"/>
    <property type="match status" value="1"/>
</dbReference>
<protein>
    <submittedName>
        <fullName evidence="5">Peptidoglycan/xylan/chitin deacetylase (PgdA/CDA1 family)</fullName>
    </submittedName>
</protein>
<evidence type="ECO:0000259" key="4">
    <source>
        <dbReference type="PROSITE" id="PS51677"/>
    </source>
</evidence>
<dbReference type="PANTHER" id="PTHR10587:SF133">
    <property type="entry name" value="CHITIN DEACETYLASE 1-RELATED"/>
    <property type="match status" value="1"/>
</dbReference>
<feature type="compositionally biased region" description="Low complexity" evidence="3">
    <location>
        <begin position="263"/>
        <end position="297"/>
    </location>
</feature>
<dbReference type="EMBL" id="PVTI01000016">
    <property type="protein sequence ID" value="PRY57089.1"/>
    <property type="molecule type" value="Genomic_DNA"/>
</dbReference>
<keyword evidence="6" id="KW-1185">Reference proteome</keyword>
<accession>A0A2T0UGL8</accession>
<evidence type="ECO:0000256" key="2">
    <source>
        <dbReference type="ARBA" id="ARBA00022801"/>
    </source>
</evidence>
<sequence>MGVVGAVVATSLLLSGCSNDASRPSDTSSGTASASASSPRPSSSASRTSDETTGLTEVDPNLVTGFGTETFSAFRPQIHQVWPVLPEQQPLGDALRRGVEKRRAEFRDTYATPPPGGKAIAELNDTWSVTAASPQAIGVAMVSYVFSGAGGANALGTTWYDPRSGTVLDNLDLIDRDAQDAVESEVVRQLVQRGADESDVREAFRGDGPPLVGFNPAGSLVIGFDEYQVGPGSAGRLVATLDGDRLDGWLSDFGRAAREASLTPTQTGGSASSATPTPTPSASPSTAPTTPTPGTTGRTDCSTVKCVAITYDDGPGPHTAKLLDTLKRLDARATFFVLGQQVEAYPEVVKRARSEGHEVGNHSYDHKDLTRLSAQTMTKQWTSTNRAITSATGSAPTLGRPPYGAVNGAVKSAATENGLALVLWDVDTLDWKNRDSSKVAKTAVSQAKPGSIILMHDIHPTTVAAAEDVVTGLRKRGFTLVTVSDLLDDPKPGKTYSRR</sequence>
<evidence type="ECO:0000256" key="3">
    <source>
        <dbReference type="SAM" id="MobiDB-lite"/>
    </source>
</evidence>
<dbReference type="InterPro" id="IPR011330">
    <property type="entry name" value="Glyco_hydro/deAcase_b/a-brl"/>
</dbReference>
<proteinExistence type="predicted"/>
<keyword evidence="1" id="KW-0479">Metal-binding</keyword>
<dbReference type="Pfam" id="PF01522">
    <property type="entry name" value="Polysacc_deac_1"/>
    <property type="match status" value="1"/>
</dbReference>
<dbReference type="Proteomes" id="UP000237822">
    <property type="component" value="Unassembled WGS sequence"/>
</dbReference>
<comment type="caution">
    <text evidence="5">The sequence shown here is derived from an EMBL/GenBank/DDBJ whole genome shotgun (WGS) entry which is preliminary data.</text>
</comment>
<dbReference type="InterPro" id="IPR002509">
    <property type="entry name" value="NODB_dom"/>
</dbReference>
<dbReference type="GO" id="GO:0005975">
    <property type="term" value="P:carbohydrate metabolic process"/>
    <property type="evidence" value="ECO:0007669"/>
    <property type="project" value="InterPro"/>
</dbReference>
<keyword evidence="2" id="KW-0378">Hydrolase</keyword>
<reference evidence="5 6" key="1">
    <citation type="submission" date="2018-03" db="EMBL/GenBank/DDBJ databases">
        <title>Genomic Encyclopedia of Archaeal and Bacterial Type Strains, Phase II (KMG-II): from individual species to whole genera.</title>
        <authorList>
            <person name="Goeker M."/>
        </authorList>
    </citation>
    <scope>NUCLEOTIDE SEQUENCE [LARGE SCALE GENOMIC DNA]</scope>
    <source>
        <strain evidence="5 6">ATCC BAA-1496</strain>
    </source>
</reference>
<feature type="domain" description="NodB homology" evidence="4">
    <location>
        <begin position="305"/>
        <end position="481"/>
    </location>
</feature>
<evidence type="ECO:0000313" key="6">
    <source>
        <dbReference type="Proteomes" id="UP000237822"/>
    </source>
</evidence>
<dbReference type="GO" id="GO:0016810">
    <property type="term" value="F:hydrolase activity, acting on carbon-nitrogen (but not peptide) bonds"/>
    <property type="evidence" value="ECO:0007669"/>
    <property type="project" value="InterPro"/>
</dbReference>
<dbReference type="PROSITE" id="PS51677">
    <property type="entry name" value="NODB"/>
    <property type="match status" value="1"/>
</dbReference>
<dbReference type="Gene3D" id="3.20.20.370">
    <property type="entry name" value="Glycoside hydrolase/deacetylase"/>
    <property type="match status" value="1"/>
</dbReference>
<feature type="compositionally biased region" description="Low complexity" evidence="3">
    <location>
        <begin position="24"/>
        <end position="47"/>
    </location>
</feature>
<feature type="region of interest" description="Disordered" evidence="3">
    <location>
        <begin position="16"/>
        <end position="62"/>
    </location>
</feature>
<dbReference type="AlphaFoldDB" id="A0A2T0UGL8"/>
<feature type="region of interest" description="Disordered" evidence="3">
    <location>
        <begin position="260"/>
        <end position="299"/>
    </location>
</feature>
<name>A0A2T0UGL8_9MICO</name>
<dbReference type="CDD" id="cd10954">
    <property type="entry name" value="CE4_CtAXE_like"/>
    <property type="match status" value="1"/>
</dbReference>
<gene>
    <name evidence="5" type="ORF">BCF74_1169</name>
</gene>
<evidence type="ECO:0000256" key="1">
    <source>
        <dbReference type="ARBA" id="ARBA00022723"/>
    </source>
</evidence>
<dbReference type="GO" id="GO:0046872">
    <property type="term" value="F:metal ion binding"/>
    <property type="evidence" value="ECO:0007669"/>
    <property type="project" value="UniProtKB-KW"/>
</dbReference>
<evidence type="ECO:0000313" key="5">
    <source>
        <dbReference type="EMBL" id="PRY57089.1"/>
    </source>
</evidence>
<dbReference type="InterPro" id="IPR050248">
    <property type="entry name" value="Polysacc_deacetylase_ArnD"/>
</dbReference>
<dbReference type="GO" id="GO:0016020">
    <property type="term" value="C:membrane"/>
    <property type="evidence" value="ECO:0007669"/>
    <property type="project" value="TreeGrafter"/>
</dbReference>